<comment type="caution">
    <text evidence="2">The sequence shown here is derived from an EMBL/GenBank/DDBJ whole genome shotgun (WGS) entry which is preliminary data.</text>
</comment>
<sequence>MALKSLISGENKESGKSARVCELQPSTSGFTGITPGDKVQRCFHEW</sequence>
<evidence type="ECO:0000313" key="2">
    <source>
        <dbReference type="EMBL" id="MPC35395.1"/>
    </source>
</evidence>
<protein>
    <submittedName>
        <fullName evidence="2">Uncharacterized protein</fullName>
    </submittedName>
</protein>
<dbReference type="AlphaFoldDB" id="A0A5B7EPR0"/>
<proteinExistence type="predicted"/>
<gene>
    <name evidence="2" type="ORF">E2C01_028817</name>
</gene>
<name>A0A5B7EPR0_PORTR</name>
<feature type="region of interest" description="Disordered" evidence="1">
    <location>
        <begin position="1"/>
        <end position="20"/>
    </location>
</feature>
<evidence type="ECO:0000313" key="3">
    <source>
        <dbReference type="Proteomes" id="UP000324222"/>
    </source>
</evidence>
<keyword evidence="3" id="KW-1185">Reference proteome</keyword>
<accession>A0A5B7EPR0</accession>
<dbReference type="Proteomes" id="UP000324222">
    <property type="component" value="Unassembled WGS sequence"/>
</dbReference>
<evidence type="ECO:0000256" key="1">
    <source>
        <dbReference type="SAM" id="MobiDB-lite"/>
    </source>
</evidence>
<dbReference type="EMBL" id="VSRR010003265">
    <property type="protein sequence ID" value="MPC35395.1"/>
    <property type="molecule type" value="Genomic_DNA"/>
</dbReference>
<organism evidence="2 3">
    <name type="scientific">Portunus trituberculatus</name>
    <name type="common">Swimming crab</name>
    <name type="synonym">Neptunus trituberculatus</name>
    <dbReference type="NCBI Taxonomy" id="210409"/>
    <lineage>
        <taxon>Eukaryota</taxon>
        <taxon>Metazoa</taxon>
        <taxon>Ecdysozoa</taxon>
        <taxon>Arthropoda</taxon>
        <taxon>Crustacea</taxon>
        <taxon>Multicrustacea</taxon>
        <taxon>Malacostraca</taxon>
        <taxon>Eumalacostraca</taxon>
        <taxon>Eucarida</taxon>
        <taxon>Decapoda</taxon>
        <taxon>Pleocyemata</taxon>
        <taxon>Brachyura</taxon>
        <taxon>Eubrachyura</taxon>
        <taxon>Portunoidea</taxon>
        <taxon>Portunidae</taxon>
        <taxon>Portuninae</taxon>
        <taxon>Portunus</taxon>
    </lineage>
</organism>
<reference evidence="2 3" key="1">
    <citation type="submission" date="2019-05" db="EMBL/GenBank/DDBJ databases">
        <title>Another draft genome of Portunus trituberculatus and its Hox gene families provides insights of decapod evolution.</title>
        <authorList>
            <person name="Jeong J.-H."/>
            <person name="Song I."/>
            <person name="Kim S."/>
            <person name="Choi T."/>
            <person name="Kim D."/>
            <person name="Ryu S."/>
            <person name="Kim W."/>
        </authorList>
    </citation>
    <scope>NUCLEOTIDE SEQUENCE [LARGE SCALE GENOMIC DNA]</scope>
    <source>
        <tissue evidence="2">Muscle</tissue>
    </source>
</reference>